<dbReference type="AlphaFoldDB" id="A0A6A6JKN2"/>
<keyword evidence="1" id="KW-0812">Transmembrane</keyword>
<dbReference type="Proteomes" id="UP000800097">
    <property type="component" value="Unassembled WGS sequence"/>
</dbReference>
<dbReference type="EMBL" id="ML986491">
    <property type="protein sequence ID" value="KAF2277210.1"/>
    <property type="molecule type" value="Genomic_DNA"/>
</dbReference>
<organism evidence="2 3">
    <name type="scientific">Westerdykella ornata</name>
    <dbReference type="NCBI Taxonomy" id="318751"/>
    <lineage>
        <taxon>Eukaryota</taxon>
        <taxon>Fungi</taxon>
        <taxon>Dikarya</taxon>
        <taxon>Ascomycota</taxon>
        <taxon>Pezizomycotina</taxon>
        <taxon>Dothideomycetes</taxon>
        <taxon>Pleosporomycetidae</taxon>
        <taxon>Pleosporales</taxon>
        <taxon>Sporormiaceae</taxon>
        <taxon>Westerdykella</taxon>
    </lineage>
</organism>
<feature type="transmembrane region" description="Helical" evidence="1">
    <location>
        <begin position="102"/>
        <end position="120"/>
    </location>
</feature>
<feature type="transmembrane region" description="Helical" evidence="1">
    <location>
        <begin position="77"/>
        <end position="96"/>
    </location>
</feature>
<dbReference type="RefSeq" id="XP_033654749.1">
    <property type="nucleotide sequence ID" value="XM_033794623.1"/>
</dbReference>
<feature type="transmembrane region" description="Helical" evidence="1">
    <location>
        <begin position="20"/>
        <end position="42"/>
    </location>
</feature>
<keyword evidence="1" id="KW-1133">Transmembrane helix</keyword>
<sequence>MLSSLLTTAMLITQYFPQDVLVVGNRWPMLTFWLIYFLALAGRDRPRICVFRQAQMDVQAYLHACLKAMFVRLHCNFSSVFIFLPLPVLLAILSLFLSHPRGYPFCIGMSFAVVFIVYRYSGSDVDAWI</sequence>
<accession>A0A6A6JKN2</accession>
<evidence type="ECO:0000313" key="2">
    <source>
        <dbReference type="EMBL" id="KAF2277210.1"/>
    </source>
</evidence>
<evidence type="ECO:0000313" key="3">
    <source>
        <dbReference type="Proteomes" id="UP000800097"/>
    </source>
</evidence>
<gene>
    <name evidence="2" type="ORF">EI97DRAFT_313180</name>
</gene>
<reference evidence="2" key="1">
    <citation type="journal article" date="2020" name="Stud. Mycol.">
        <title>101 Dothideomycetes genomes: a test case for predicting lifestyles and emergence of pathogens.</title>
        <authorList>
            <person name="Haridas S."/>
            <person name="Albert R."/>
            <person name="Binder M."/>
            <person name="Bloem J."/>
            <person name="Labutti K."/>
            <person name="Salamov A."/>
            <person name="Andreopoulos B."/>
            <person name="Baker S."/>
            <person name="Barry K."/>
            <person name="Bills G."/>
            <person name="Bluhm B."/>
            <person name="Cannon C."/>
            <person name="Castanera R."/>
            <person name="Culley D."/>
            <person name="Daum C."/>
            <person name="Ezra D."/>
            <person name="Gonzalez J."/>
            <person name="Henrissat B."/>
            <person name="Kuo A."/>
            <person name="Liang C."/>
            <person name="Lipzen A."/>
            <person name="Lutzoni F."/>
            <person name="Magnuson J."/>
            <person name="Mondo S."/>
            <person name="Nolan M."/>
            <person name="Ohm R."/>
            <person name="Pangilinan J."/>
            <person name="Park H.-J."/>
            <person name="Ramirez L."/>
            <person name="Alfaro M."/>
            <person name="Sun H."/>
            <person name="Tritt A."/>
            <person name="Yoshinaga Y."/>
            <person name="Zwiers L.-H."/>
            <person name="Turgeon B."/>
            <person name="Goodwin S."/>
            <person name="Spatafora J."/>
            <person name="Crous P."/>
            <person name="Grigoriev I."/>
        </authorList>
    </citation>
    <scope>NUCLEOTIDE SEQUENCE</scope>
    <source>
        <strain evidence="2">CBS 379.55</strain>
    </source>
</reference>
<evidence type="ECO:0000256" key="1">
    <source>
        <dbReference type="SAM" id="Phobius"/>
    </source>
</evidence>
<name>A0A6A6JKN2_WESOR</name>
<proteinExistence type="predicted"/>
<protein>
    <submittedName>
        <fullName evidence="2">Uncharacterized protein</fullName>
    </submittedName>
</protein>
<keyword evidence="3" id="KW-1185">Reference proteome</keyword>
<keyword evidence="1" id="KW-0472">Membrane</keyword>
<dbReference type="GeneID" id="54547798"/>